<evidence type="ECO:0000259" key="1">
    <source>
        <dbReference type="Pfam" id="PF13456"/>
    </source>
</evidence>
<comment type="caution">
    <text evidence="2">The sequence shown here is derived from an EMBL/GenBank/DDBJ whole genome shotgun (WGS) entry which is preliminary data.</text>
</comment>
<dbReference type="EMBL" id="JBEDUW010000002">
    <property type="protein sequence ID" value="KAK9943958.1"/>
    <property type="molecule type" value="Genomic_DNA"/>
</dbReference>
<evidence type="ECO:0000313" key="2">
    <source>
        <dbReference type="EMBL" id="KAK9943958.1"/>
    </source>
</evidence>
<dbReference type="Pfam" id="PF13456">
    <property type="entry name" value="RVT_3"/>
    <property type="match status" value="1"/>
</dbReference>
<dbReference type="AlphaFoldDB" id="A0AAW1Y496"/>
<organism evidence="2 3">
    <name type="scientific">Rubus argutus</name>
    <name type="common">Southern blackberry</name>
    <dbReference type="NCBI Taxonomy" id="59490"/>
    <lineage>
        <taxon>Eukaryota</taxon>
        <taxon>Viridiplantae</taxon>
        <taxon>Streptophyta</taxon>
        <taxon>Embryophyta</taxon>
        <taxon>Tracheophyta</taxon>
        <taxon>Spermatophyta</taxon>
        <taxon>Magnoliopsida</taxon>
        <taxon>eudicotyledons</taxon>
        <taxon>Gunneridae</taxon>
        <taxon>Pentapetalae</taxon>
        <taxon>rosids</taxon>
        <taxon>fabids</taxon>
        <taxon>Rosales</taxon>
        <taxon>Rosaceae</taxon>
        <taxon>Rosoideae</taxon>
        <taxon>Rosoideae incertae sedis</taxon>
        <taxon>Rubus</taxon>
    </lineage>
</organism>
<accession>A0AAW1Y496</accession>
<dbReference type="InterPro" id="IPR036397">
    <property type="entry name" value="RNaseH_sf"/>
</dbReference>
<dbReference type="InterPro" id="IPR012337">
    <property type="entry name" value="RNaseH-like_sf"/>
</dbReference>
<dbReference type="Proteomes" id="UP001457282">
    <property type="component" value="Unassembled WGS sequence"/>
</dbReference>
<dbReference type="PANTHER" id="PTHR48475">
    <property type="entry name" value="RIBONUCLEASE H"/>
    <property type="match status" value="1"/>
</dbReference>
<name>A0AAW1Y496_RUBAR</name>
<dbReference type="PANTHER" id="PTHR48475:SF2">
    <property type="entry name" value="RIBONUCLEASE H"/>
    <property type="match status" value="1"/>
</dbReference>
<proteinExistence type="predicted"/>
<protein>
    <recommendedName>
        <fullName evidence="1">RNase H type-1 domain-containing protein</fullName>
    </recommendedName>
</protein>
<gene>
    <name evidence="2" type="ORF">M0R45_009545</name>
</gene>
<reference evidence="2 3" key="1">
    <citation type="journal article" date="2023" name="G3 (Bethesda)">
        <title>A chromosome-length genome assembly and annotation of blackberry (Rubus argutus, cv. 'Hillquist').</title>
        <authorList>
            <person name="Bruna T."/>
            <person name="Aryal R."/>
            <person name="Dudchenko O."/>
            <person name="Sargent D.J."/>
            <person name="Mead D."/>
            <person name="Buti M."/>
            <person name="Cavallini A."/>
            <person name="Hytonen T."/>
            <person name="Andres J."/>
            <person name="Pham M."/>
            <person name="Weisz D."/>
            <person name="Mascagni F."/>
            <person name="Usai G."/>
            <person name="Natali L."/>
            <person name="Bassil N."/>
            <person name="Fernandez G.E."/>
            <person name="Lomsadze A."/>
            <person name="Armour M."/>
            <person name="Olukolu B."/>
            <person name="Poorten T."/>
            <person name="Britton C."/>
            <person name="Davik J."/>
            <person name="Ashrafi H."/>
            <person name="Aiden E.L."/>
            <person name="Borodovsky M."/>
            <person name="Worthington M."/>
        </authorList>
    </citation>
    <scope>NUCLEOTIDE SEQUENCE [LARGE SCALE GENOMIC DNA]</scope>
    <source>
        <strain evidence="2">PI 553951</strain>
    </source>
</reference>
<keyword evidence="3" id="KW-1185">Reference proteome</keyword>
<dbReference type="InterPro" id="IPR002156">
    <property type="entry name" value="RNaseH_domain"/>
</dbReference>
<dbReference type="GO" id="GO:0004523">
    <property type="term" value="F:RNA-DNA hybrid ribonuclease activity"/>
    <property type="evidence" value="ECO:0007669"/>
    <property type="project" value="InterPro"/>
</dbReference>
<evidence type="ECO:0000313" key="3">
    <source>
        <dbReference type="Proteomes" id="UP001457282"/>
    </source>
</evidence>
<dbReference type="GO" id="GO:0003676">
    <property type="term" value="F:nucleic acid binding"/>
    <property type="evidence" value="ECO:0007669"/>
    <property type="project" value="InterPro"/>
</dbReference>
<dbReference type="SUPFAM" id="SSF53098">
    <property type="entry name" value="Ribonuclease H-like"/>
    <property type="match status" value="1"/>
</dbReference>
<sequence length="221" mass="25099">MTKWAIELSEFDIEYQPRTSLRGQVVADFLVECHFPIENNHKSSSGTEAATEECAPCWIMHIDGASNMYGAGIGIILKDTEGLIVECAARLDFPASNNMAEYEALLVGMRIAKKLRLGRNLELLEEGREAAAIKVAAYKRQVERYFNQGVRPRSFSHGEWVLKRVIRNNKDQKLPKFAEAWEGPYEITAVVGRGAYRLKEVKTGKQLPRPWNAIHLRKFYA</sequence>
<dbReference type="Gene3D" id="3.30.420.10">
    <property type="entry name" value="Ribonuclease H-like superfamily/Ribonuclease H"/>
    <property type="match status" value="1"/>
</dbReference>
<feature type="domain" description="RNase H type-1" evidence="1">
    <location>
        <begin position="70"/>
        <end position="117"/>
    </location>
</feature>